<dbReference type="InterPro" id="IPR014784">
    <property type="entry name" value="Cu2_ascorb_mOase-like_C"/>
</dbReference>
<dbReference type="GO" id="GO:0016715">
    <property type="term" value="F:oxidoreductase activity, acting on paired donors, with incorporation or reduction of molecular oxygen, reduced ascorbate as one donor, and incorporation of one atom of oxygen"/>
    <property type="evidence" value="ECO:0007669"/>
    <property type="project" value="InterPro"/>
</dbReference>
<proteinExistence type="predicted"/>
<reference evidence="2" key="1">
    <citation type="submission" date="2018-05" db="EMBL/GenBank/DDBJ databases">
        <authorList>
            <person name="Lanie J.A."/>
            <person name="Ng W.-L."/>
            <person name="Kazmierczak K.M."/>
            <person name="Andrzejewski T.M."/>
            <person name="Davidsen T.M."/>
            <person name="Wayne K.J."/>
            <person name="Tettelin H."/>
            <person name="Glass J.I."/>
            <person name="Rusch D."/>
            <person name="Podicherti R."/>
            <person name="Tsui H.-C.T."/>
            <person name="Winkler M.E."/>
        </authorList>
    </citation>
    <scope>NUCLEOTIDE SEQUENCE</scope>
</reference>
<dbReference type="Gene3D" id="2.60.120.310">
    <property type="entry name" value="Copper type II, ascorbate-dependent monooxygenase, N-terminal domain"/>
    <property type="match status" value="1"/>
</dbReference>
<name>A0A381PC56_9ZZZZ</name>
<dbReference type="AlphaFoldDB" id="A0A381PC56"/>
<gene>
    <name evidence="2" type="ORF">METZ01_LOCUS17384</name>
</gene>
<dbReference type="InterPro" id="IPR036939">
    <property type="entry name" value="Cu2_ascorb_mOase_N_sf"/>
</dbReference>
<organism evidence="2">
    <name type="scientific">marine metagenome</name>
    <dbReference type="NCBI Taxonomy" id="408172"/>
    <lineage>
        <taxon>unclassified sequences</taxon>
        <taxon>metagenomes</taxon>
        <taxon>ecological metagenomes</taxon>
    </lineage>
</organism>
<accession>A0A381PC56</accession>
<evidence type="ECO:0000256" key="1">
    <source>
        <dbReference type="ARBA" id="ARBA00023157"/>
    </source>
</evidence>
<evidence type="ECO:0000313" key="2">
    <source>
        <dbReference type="EMBL" id="SUZ64530.1"/>
    </source>
</evidence>
<evidence type="ECO:0008006" key="3">
    <source>
        <dbReference type="Google" id="ProtNLM"/>
    </source>
</evidence>
<sequence>MSMSAKMRSSLAGAASLLFLAGVASAQDVTYAEHVAPILMENCVTCHRPGEVAPMSLLTYEDASRYARQIGVQVSERRMPPWHAAPDLRDYTNDRSLDDAEIDVIEQWVATGAKRGADALAPPIPTFNDSWQLGEPDLVLSWDSPYQVAAEGDDEYRCFVLDPKLESDQWVDVVEVIPGNRTVDHHIVIYIDQGGTIAPRRDEAEPGEGYTCFGGPGFQAYMVPGWGPGYVAAETPAGSGYLLEAGAKIVVQMHYHKNGTAQEDLTRVGLRYARRPPQRVLYNAYALGAMGFGLRIPAGESNHVVTGQYPISEDITIHSLVAHMHYLGKAMDIWATLPDGTRVDLVTVPRFDFYWQTQYGLAEPQRLPAGSVVHMEATFDNSPESPYQHSNPPREVTFGEATTDEMAVAVFFHTRDAENLSGGSPSR</sequence>
<dbReference type="InterPro" id="IPR008977">
    <property type="entry name" value="PHM/PNGase_F_dom_sf"/>
</dbReference>
<dbReference type="GO" id="GO:0005507">
    <property type="term" value="F:copper ion binding"/>
    <property type="evidence" value="ECO:0007669"/>
    <property type="project" value="InterPro"/>
</dbReference>
<protein>
    <recommendedName>
        <fullName evidence="3">Cytochrome c domain-containing protein</fullName>
    </recommendedName>
</protein>
<keyword evidence="1" id="KW-1015">Disulfide bond</keyword>
<dbReference type="EMBL" id="UINC01000937">
    <property type="protein sequence ID" value="SUZ64530.1"/>
    <property type="molecule type" value="Genomic_DNA"/>
</dbReference>
<dbReference type="SUPFAM" id="SSF49742">
    <property type="entry name" value="PHM/PNGase F"/>
    <property type="match status" value="2"/>
</dbReference>
<dbReference type="Gene3D" id="2.60.120.230">
    <property type="match status" value="1"/>
</dbReference>